<accession>A0ABX2RES7</accession>
<evidence type="ECO:0000313" key="4">
    <source>
        <dbReference type="Proteomes" id="UP000604066"/>
    </source>
</evidence>
<dbReference type="Pfam" id="PF02481">
    <property type="entry name" value="DNA_processg_A"/>
    <property type="match status" value="1"/>
</dbReference>
<dbReference type="SUPFAM" id="SSF102405">
    <property type="entry name" value="MCP/YpsA-like"/>
    <property type="match status" value="1"/>
</dbReference>
<dbReference type="NCBIfam" id="TIGR00732">
    <property type="entry name" value="dprA"/>
    <property type="match status" value="1"/>
</dbReference>
<evidence type="ECO:0000313" key="3">
    <source>
        <dbReference type="EMBL" id="NYE58543.1"/>
    </source>
</evidence>
<dbReference type="Proteomes" id="UP000604066">
    <property type="component" value="Unassembled WGS sequence"/>
</dbReference>
<dbReference type="InterPro" id="IPR003488">
    <property type="entry name" value="DprA"/>
</dbReference>
<comment type="similarity">
    <text evidence="1">Belongs to the DprA/Smf family.</text>
</comment>
<reference evidence="3 4" key="1">
    <citation type="submission" date="2020-07" db="EMBL/GenBank/DDBJ databases">
        <title>Genomic Encyclopedia of Type Strains, Phase III (KMG-III): the genomes of soil and plant-associated and newly described type strains.</title>
        <authorList>
            <person name="Whitman W."/>
        </authorList>
    </citation>
    <scope>NUCLEOTIDE SEQUENCE [LARGE SCALE GENOMIC DNA]</scope>
    <source>
        <strain evidence="3 4">DSM 11255</strain>
    </source>
</reference>
<protein>
    <submittedName>
        <fullName evidence="3">DNA processing protein</fullName>
    </submittedName>
</protein>
<dbReference type="Gene3D" id="3.40.50.450">
    <property type="match status" value="1"/>
</dbReference>
<proteinExistence type="inferred from homology"/>
<keyword evidence="4" id="KW-1185">Reference proteome</keyword>
<name>A0ABX2RES7_9THEO</name>
<dbReference type="RefSeq" id="WP_051250279.1">
    <property type="nucleotide sequence ID" value="NZ_ATYG01000027.1"/>
</dbReference>
<feature type="domain" description="Smf/DprA SLOG" evidence="2">
    <location>
        <begin position="75"/>
        <end position="283"/>
    </location>
</feature>
<gene>
    <name evidence="3" type="ORF">HDG70_002294</name>
</gene>
<dbReference type="PANTHER" id="PTHR43022:SF1">
    <property type="entry name" value="PROTEIN SMF"/>
    <property type="match status" value="1"/>
</dbReference>
<dbReference type="EMBL" id="JACCBS010000003">
    <property type="protein sequence ID" value="NYE58543.1"/>
    <property type="molecule type" value="Genomic_DNA"/>
</dbReference>
<dbReference type="InterPro" id="IPR057666">
    <property type="entry name" value="DrpA_SLOG"/>
</dbReference>
<dbReference type="PANTHER" id="PTHR43022">
    <property type="entry name" value="PROTEIN SMF"/>
    <property type="match status" value="1"/>
</dbReference>
<evidence type="ECO:0000259" key="2">
    <source>
        <dbReference type="Pfam" id="PF02481"/>
    </source>
</evidence>
<sequence>MQNSDYYLTLASVYYNQKLFHLIKEGIPVEEIVVNPEKTLKEFGFSPTEINSLTRKISEFNPERVKEHCSNLGIKIVTFGEKRYPERLLHLYDPPVVLFCWGNLELLKTPMVGIVGARRASSYGLKVARTFAEEIAGAGITVISGLARGIDGEAHRGAVSAGATVAVLGSGIDVPYPRENENLYREIIQKGLIISEFLPGTMPLPYLFPIRNRLIAALAEGIVVVEAALKSGSLITARIALELGREVFAVPGMITSPLSAGSNLLLKDGARIALKGTEVIEELGFGTLFSNSFAAQKSKQEAFGLAGKILEVLVNEDLTVEEIAYRLNAHVSEVLREISFLEIKGFVKKQFGGKFTRG</sequence>
<organism evidence="3 4">
    <name type="scientific">Carboxydothermus ferrireducens DSM 11255</name>
    <dbReference type="NCBI Taxonomy" id="1119529"/>
    <lineage>
        <taxon>Bacteria</taxon>
        <taxon>Bacillati</taxon>
        <taxon>Bacillota</taxon>
        <taxon>Clostridia</taxon>
        <taxon>Thermoanaerobacterales</taxon>
        <taxon>Thermoanaerobacteraceae</taxon>
        <taxon>Carboxydothermus</taxon>
    </lineage>
</organism>
<comment type="caution">
    <text evidence="3">The sequence shown here is derived from an EMBL/GenBank/DDBJ whole genome shotgun (WGS) entry which is preliminary data.</text>
</comment>
<evidence type="ECO:0000256" key="1">
    <source>
        <dbReference type="ARBA" id="ARBA00006525"/>
    </source>
</evidence>